<protein>
    <submittedName>
        <fullName evidence="1">Uncharacterized protein</fullName>
    </submittedName>
</protein>
<name>A0ABW4LY50_9BACI</name>
<dbReference type="EMBL" id="JBHUEM010000052">
    <property type="protein sequence ID" value="MFD1739045.1"/>
    <property type="molecule type" value="Genomic_DNA"/>
</dbReference>
<organism evidence="1 2">
    <name type="scientific">Bacillus salitolerans</name>
    <dbReference type="NCBI Taxonomy" id="1437434"/>
    <lineage>
        <taxon>Bacteria</taxon>
        <taxon>Bacillati</taxon>
        <taxon>Bacillota</taxon>
        <taxon>Bacilli</taxon>
        <taxon>Bacillales</taxon>
        <taxon>Bacillaceae</taxon>
        <taxon>Bacillus</taxon>
    </lineage>
</organism>
<sequence length="62" mass="7274">MMFYYEAEMIAKAKRDEVDQLAMDAWKFTGTTANNQLRNYVSKWIVKMTARTKQTEQLCCTA</sequence>
<evidence type="ECO:0000313" key="1">
    <source>
        <dbReference type="EMBL" id="MFD1739045.1"/>
    </source>
</evidence>
<comment type="caution">
    <text evidence="1">The sequence shown here is derived from an EMBL/GenBank/DDBJ whole genome shotgun (WGS) entry which is preliminary data.</text>
</comment>
<reference evidence="2" key="1">
    <citation type="journal article" date="2019" name="Int. J. Syst. Evol. Microbiol.">
        <title>The Global Catalogue of Microorganisms (GCM) 10K type strain sequencing project: providing services to taxonomists for standard genome sequencing and annotation.</title>
        <authorList>
            <consortium name="The Broad Institute Genomics Platform"/>
            <consortium name="The Broad Institute Genome Sequencing Center for Infectious Disease"/>
            <person name="Wu L."/>
            <person name="Ma J."/>
        </authorList>
    </citation>
    <scope>NUCLEOTIDE SEQUENCE [LARGE SCALE GENOMIC DNA]</scope>
    <source>
        <strain evidence="2">CCUG 49339</strain>
    </source>
</reference>
<keyword evidence="2" id="KW-1185">Reference proteome</keyword>
<gene>
    <name evidence="1" type="ORF">ACFSCX_21280</name>
</gene>
<accession>A0ABW4LY50</accession>
<dbReference type="Proteomes" id="UP001597214">
    <property type="component" value="Unassembled WGS sequence"/>
</dbReference>
<evidence type="ECO:0000313" key="2">
    <source>
        <dbReference type="Proteomes" id="UP001597214"/>
    </source>
</evidence>
<proteinExistence type="predicted"/>
<dbReference type="RefSeq" id="WP_377930269.1">
    <property type="nucleotide sequence ID" value="NZ_JBHUEM010000052.1"/>
</dbReference>